<keyword evidence="6" id="KW-1185">Reference proteome</keyword>
<name>A0A290QA44_9BACT</name>
<dbReference type="RefSeq" id="WP_096057194.1">
    <property type="nucleotide sequence ID" value="NZ_CP023344.1"/>
</dbReference>
<dbReference type="PANTHER" id="PTHR46388">
    <property type="entry name" value="NHL REPEAT-CONTAINING PROTEIN 2"/>
    <property type="match status" value="1"/>
</dbReference>
<dbReference type="PANTHER" id="PTHR46388:SF2">
    <property type="entry name" value="NHL REPEAT-CONTAINING PROTEIN 2"/>
    <property type="match status" value="1"/>
</dbReference>
<dbReference type="Gene3D" id="2.120.10.30">
    <property type="entry name" value="TolB, C-terminal domain"/>
    <property type="match status" value="2"/>
</dbReference>
<dbReference type="Proteomes" id="UP000217265">
    <property type="component" value="Chromosome"/>
</dbReference>
<feature type="signal peptide" evidence="4">
    <location>
        <begin position="1"/>
        <end position="19"/>
    </location>
</feature>
<dbReference type="OrthoDB" id="9799230at2"/>
<feature type="region of interest" description="Disordered" evidence="3">
    <location>
        <begin position="203"/>
        <end position="223"/>
    </location>
</feature>
<gene>
    <name evidence="5" type="ORF">CMV30_17310</name>
</gene>
<dbReference type="InterPro" id="IPR001258">
    <property type="entry name" value="NHL_repeat"/>
</dbReference>
<feature type="compositionally biased region" description="Polar residues" evidence="3">
    <location>
        <begin position="214"/>
        <end position="223"/>
    </location>
</feature>
<keyword evidence="1" id="KW-0677">Repeat</keyword>
<dbReference type="Gene3D" id="2.40.10.500">
    <property type="match status" value="1"/>
</dbReference>
<sequence length="363" mass="37477">MRFLLPLALGLFLSPLLNATTSWTISTVAGAGIAGTTGDGAPAHLAQINDPYGVVRGPDGALWFCEHAGHTIRRISTDGTITTFAGTGKKGYDGDSGPASQASFNLPHELRFDAAGNLFIADTGNNAIRRIDAKTHIITTIAGGPQKRGYSGDGGPASDATFKGPHSIQFSPDGSLYVCDVGNHVIRHINLTTGIVTTLAGTGQPGPTPDGSPITGTPFNNPRSLDVDASGNLWLVTREGNQVFQLDLRASRIRLIAGTGKPGFTGNGGPALAATLSGPKGIALDHAGNAWLADTESHTIRRIDAKTGLIEVIAGTGTKGDGPDGNAAACALDRPHGVFVDTDGSVYIGDSEAHRLRVLRPQP</sequence>
<reference evidence="5 6" key="1">
    <citation type="submission" date="2017-09" db="EMBL/GenBank/DDBJ databases">
        <title>Complete genome sequence of Verrucomicrobial strain HZ-65, isolated from freshwater.</title>
        <authorList>
            <person name="Choi A."/>
        </authorList>
    </citation>
    <scope>NUCLEOTIDE SEQUENCE [LARGE SCALE GENOMIC DNA]</scope>
    <source>
        <strain evidence="5 6">HZ-65</strain>
    </source>
</reference>
<accession>A0A290QA44</accession>
<evidence type="ECO:0000256" key="2">
    <source>
        <dbReference type="PROSITE-ProRule" id="PRU00504"/>
    </source>
</evidence>
<dbReference type="Pfam" id="PF01436">
    <property type="entry name" value="NHL"/>
    <property type="match status" value="1"/>
</dbReference>
<dbReference type="InterPro" id="IPR011042">
    <property type="entry name" value="6-blade_b-propeller_TolB-like"/>
</dbReference>
<proteinExistence type="predicted"/>
<evidence type="ECO:0000313" key="6">
    <source>
        <dbReference type="Proteomes" id="UP000217265"/>
    </source>
</evidence>
<dbReference type="PROSITE" id="PS51125">
    <property type="entry name" value="NHL"/>
    <property type="match status" value="1"/>
</dbReference>
<evidence type="ECO:0000256" key="1">
    <source>
        <dbReference type="ARBA" id="ARBA00022737"/>
    </source>
</evidence>
<dbReference type="EMBL" id="CP023344">
    <property type="protein sequence ID" value="ATC65565.1"/>
    <property type="molecule type" value="Genomic_DNA"/>
</dbReference>
<evidence type="ECO:0008006" key="7">
    <source>
        <dbReference type="Google" id="ProtNLM"/>
    </source>
</evidence>
<dbReference type="KEGG" id="vbh:CMV30_17310"/>
<evidence type="ECO:0000313" key="5">
    <source>
        <dbReference type="EMBL" id="ATC65565.1"/>
    </source>
</evidence>
<evidence type="ECO:0000256" key="3">
    <source>
        <dbReference type="SAM" id="MobiDB-lite"/>
    </source>
</evidence>
<organism evidence="5 6">
    <name type="scientific">Nibricoccus aquaticus</name>
    <dbReference type="NCBI Taxonomy" id="2576891"/>
    <lineage>
        <taxon>Bacteria</taxon>
        <taxon>Pseudomonadati</taxon>
        <taxon>Verrucomicrobiota</taxon>
        <taxon>Opitutia</taxon>
        <taxon>Opitutales</taxon>
        <taxon>Opitutaceae</taxon>
        <taxon>Nibricoccus</taxon>
    </lineage>
</organism>
<dbReference type="SUPFAM" id="SSF101898">
    <property type="entry name" value="NHL repeat"/>
    <property type="match status" value="1"/>
</dbReference>
<feature type="chain" id="PRO_5012741876" description="SMP-30/Gluconolactonase/LRE-like region domain-containing protein" evidence="4">
    <location>
        <begin position="20"/>
        <end position="363"/>
    </location>
</feature>
<dbReference type="AlphaFoldDB" id="A0A290QA44"/>
<keyword evidence="4" id="KW-0732">Signal</keyword>
<feature type="repeat" description="NHL" evidence="2">
    <location>
        <begin position="332"/>
        <end position="362"/>
    </location>
</feature>
<evidence type="ECO:0000256" key="4">
    <source>
        <dbReference type="SAM" id="SignalP"/>
    </source>
</evidence>
<protein>
    <recommendedName>
        <fullName evidence="7">SMP-30/Gluconolactonase/LRE-like region domain-containing protein</fullName>
    </recommendedName>
</protein>